<dbReference type="EMBL" id="JAUSQM010000001">
    <property type="protein sequence ID" value="MDP9824041.1"/>
    <property type="molecule type" value="Genomic_DNA"/>
</dbReference>
<dbReference type="Pfam" id="PF13518">
    <property type="entry name" value="HTH_28"/>
    <property type="match status" value="1"/>
</dbReference>
<dbReference type="InterPro" id="IPR055247">
    <property type="entry name" value="InsJ-like_HTH"/>
</dbReference>
<dbReference type="Pfam" id="PF13683">
    <property type="entry name" value="rve_3"/>
    <property type="match status" value="1"/>
</dbReference>
<accession>A0ABT9NQI6</accession>
<evidence type="ECO:0000313" key="5">
    <source>
        <dbReference type="Proteomes" id="UP001240447"/>
    </source>
</evidence>
<gene>
    <name evidence="2" type="ORF">J2S59_002264</name>
    <name evidence="3" type="ORF">J2S59_002493</name>
    <name evidence="4" type="ORF">J2S59_003850</name>
</gene>
<reference evidence="3 5" key="1">
    <citation type="submission" date="2023-07" db="EMBL/GenBank/DDBJ databases">
        <title>Sequencing the genomes of 1000 actinobacteria strains.</title>
        <authorList>
            <person name="Klenk H.-P."/>
        </authorList>
    </citation>
    <scope>NUCLEOTIDE SEQUENCE [LARGE SCALE GENOMIC DNA]</scope>
    <source>
        <strain evidence="3 5">GD13</strain>
    </source>
</reference>
<dbReference type="SUPFAM" id="SSF53098">
    <property type="entry name" value="Ribonuclease H-like"/>
    <property type="match status" value="1"/>
</dbReference>
<dbReference type="Proteomes" id="UP001240447">
    <property type="component" value="Unassembled WGS sequence"/>
</dbReference>
<dbReference type="EMBL" id="JAUSQM010000001">
    <property type="protein sequence ID" value="MDP9822684.1"/>
    <property type="molecule type" value="Genomic_DNA"/>
</dbReference>
<evidence type="ECO:0000313" key="3">
    <source>
        <dbReference type="EMBL" id="MDP9822684.1"/>
    </source>
</evidence>
<keyword evidence="5" id="KW-1185">Reference proteome</keyword>
<evidence type="ECO:0000259" key="1">
    <source>
        <dbReference type="PROSITE" id="PS50994"/>
    </source>
</evidence>
<proteinExistence type="predicted"/>
<dbReference type="PANTHER" id="PTHR35004">
    <property type="entry name" value="TRANSPOSASE RV3428C-RELATED"/>
    <property type="match status" value="1"/>
</dbReference>
<dbReference type="EMBL" id="JAUSQM010000001">
    <property type="protein sequence ID" value="MDP9822455.1"/>
    <property type="molecule type" value="Genomic_DNA"/>
</dbReference>
<dbReference type="Gene3D" id="3.30.420.10">
    <property type="entry name" value="Ribonuclease H-like superfamily/Ribonuclease H"/>
    <property type="match status" value="1"/>
</dbReference>
<dbReference type="PANTHER" id="PTHR35004:SF7">
    <property type="entry name" value="INTEGRASE PROTEIN"/>
    <property type="match status" value="1"/>
</dbReference>
<dbReference type="InterPro" id="IPR012337">
    <property type="entry name" value="RNaseH-like_sf"/>
</dbReference>
<evidence type="ECO:0000313" key="4">
    <source>
        <dbReference type="EMBL" id="MDP9824041.1"/>
    </source>
</evidence>
<dbReference type="InterPro" id="IPR036397">
    <property type="entry name" value="RNaseH_sf"/>
</dbReference>
<name>A0ABT9NQI6_9ACTN</name>
<sequence length="307" mass="34046">MSEACRVFGISRKTYYEWVNKAEQYGLSALLPRERRRPHMPNAMSSEEVAVILSEAIAKPTLGPKSLLRHLSKRGVDRSASGVAKVLKRHNLGTAKQRIIALASLTATETGQLTEAALEGPFGFCQYASRPGQVVALDAFYVGRLKGVGAVWQLTAVDIATRIAVVQLVVGDKTAAVTALLLDHLKKALRKHGITLEGVLTDNGPEFVGKAFQARVGELGLHHHRIPPRSPNHNAVCERFHGTVLHEFYRPHFHRGRVEDIALLDRALQAWVVDYNNERPNHGDYMAGRTPLQVKKELKRRIRQTAA</sequence>
<feature type="domain" description="Integrase catalytic" evidence="1">
    <location>
        <begin position="127"/>
        <end position="299"/>
    </location>
</feature>
<organism evidence="3 5">
    <name type="scientific">Nocardioides massiliensis</name>
    <dbReference type="NCBI Taxonomy" id="1325935"/>
    <lineage>
        <taxon>Bacteria</taxon>
        <taxon>Bacillati</taxon>
        <taxon>Actinomycetota</taxon>
        <taxon>Actinomycetes</taxon>
        <taxon>Propionibacteriales</taxon>
        <taxon>Nocardioidaceae</taxon>
        <taxon>Nocardioides</taxon>
    </lineage>
</organism>
<dbReference type="InterPro" id="IPR009057">
    <property type="entry name" value="Homeodomain-like_sf"/>
</dbReference>
<protein>
    <submittedName>
        <fullName evidence="3">Transposase InsO family protein</fullName>
    </submittedName>
</protein>
<comment type="caution">
    <text evidence="3">The sequence shown here is derived from an EMBL/GenBank/DDBJ whole genome shotgun (WGS) entry which is preliminary data.</text>
</comment>
<dbReference type="PROSITE" id="PS50994">
    <property type="entry name" value="INTEGRASE"/>
    <property type="match status" value="1"/>
</dbReference>
<dbReference type="InterPro" id="IPR001584">
    <property type="entry name" value="Integrase_cat-core"/>
</dbReference>
<dbReference type="SUPFAM" id="SSF46689">
    <property type="entry name" value="Homeodomain-like"/>
    <property type="match status" value="1"/>
</dbReference>
<evidence type="ECO:0000313" key="2">
    <source>
        <dbReference type="EMBL" id="MDP9822455.1"/>
    </source>
</evidence>